<dbReference type="RefSeq" id="XP_027620185.1">
    <property type="nucleotide sequence ID" value="XM_027764384.1"/>
</dbReference>
<keyword evidence="5" id="KW-1185">Reference proteome</keyword>
<comment type="caution">
    <text evidence="4">The sequence shown here is derived from an EMBL/GenBank/DDBJ whole genome shotgun (WGS) entry which is preliminary data.</text>
</comment>
<dbReference type="Pfam" id="PF00561">
    <property type="entry name" value="Abhydrolase_1"/>
    <property type="match status" value="1"/>
</dbReference>
<keyword evidence="2" id="KW-0378">Hydrolase</keyword>
<reference evidence="4 5" key="1">
    <citation type="journal article" date="2018" name="Sci. Rep.">
        <title>Genome sequence of the cauliflower mushroom Sparassis crispa (Hanabiratake) and its association with beneficial usage.</title>
        <authorList>
            <person name="Kiyama R."/>
            <person name="Furutani Y."/>
            <person name="Kawaguchi K."/>
            <person name="Nakanishi T."/>
        </authorList>
    </citation>
    <scope>NUCLEOTIDE SEQUENCE [LARGE SCALE GENOMIC DNA]</scope>
</reference>
<name>A0A401H4D3_9APHY</name>
<dbReference type="InParanoid" id="A0A401H4D3"/>
<dbReference type="AlphaFoldDB" id="A0A401H4D3"/>
<dbReference type="OrthoDB" id="190201at2759"/>
<evidence type="ECO:0000259" key="3">
    <source>
        <dbReference type="Pfam" id="PF00561"/>
    </source>
</evidence>
<dbReference type="InterPro" id="IPR000073">
    <property type="entry name" value="AB_hydrolase_1"/>
</dbReference>
<dbReference type="InterPro" id="IPR050266">
    <property type="entry name" value="AB_hydrolase_sf"/>
</dbReference>
<accession>A0A401H4D3</accession>
<proteinExistence type="inferred from homology"/>
<feature type="domain" description="AB hydrolase-1" evidence="3">
    <location>
        <begin position="90"/>
        <end position="331"/>
    </location>
</feature>
<dbReference type="NCBIfam" id="TIGR01250">
    <property type="entry name" value="pro_imino_pep_2"/>
    <property type="match status" value="1"/>
</dbReference>
<organism evidence="4 5">
    <name type="scientific">Sparassis crispa</name>
    <dbReference type="NCBI Taxonomy" id="139825"/>
    <lineage>
        <taxon>Eukaryota</taxon>
        <taxon>Fungi</taxon>
        <taxon>Dikarya</taxon>
        <taxon>Basidiomycota</taxon>
        <taxon>Agaricomycotina</taxon>
        <taxon>Agaricomycetes</taxon>
        <taxon>Polyporales</taxon>
        <taxon>Sparassidaceae</taxon>
        <taxon>Sparassis</taxon>
    </lineage>
</organism>
<dbReference type="SUPFAM" id="SSF53474">
    <property type="entry name" value="alpha/beta-Hydrolases"/>
    <property type="match status" value="1"/>
</dbReference>
<dbReference type="PANTHER" id="PTHR43798">
    <property type="entry name" value="MONOACYLGLYCEROL LIPASE"/>
    <property type="match status" value="1"/>
</dbReference>
<sequence>MSIFDDHFCKSTIRGKKLYEKPAPFQPAEIMECQPLSSGSIPATRRPHSERMASTTAAVSEGTIPFAYQGETYQTYYKVFGDLANRTHTPLVVLHGGPGLSHDYLLPLSDLANKSIPVVFYDQIGNARSTHIKDKPPVFWNIDLFIDELVNLLSHFSIQDSFDLLGHSWGGVLGSEFEVRRQPPGLRHIIIADSLAASSLWNQSNMQLLQDMPKDVQEGMAGGMKDPTKFRAALAQFHAVHGCTAKPFPKELAYSFDQVFGENGDPTVATAPILKDWSIVDRLHLVRVPTFVVNGRKDIAQDFVVAPFFKNIPKVKWVTFEHSSHTPFWEEREKFMRLVGEFLDL</sequence>
<evidence type="ECO:0000256" key="1">
    <source>
        <dbReference type="ARBA" id="ARBA00010088"/>
    </source>
</evidence>
<gene>
    <name evidence="4" type="ORF">SCP_1502800</name>
</gene>
<protein>
    <submittedName>
        <fullName evidence="4">Proline iminopeptidase</fullName>
    </submittedName>
</protein>
<dbReference type="Gene3D" id="3.40.50.1820">
    <property type="entry name" value="alpha/beta hydrolase"/>
    <property type="match status" value="1"/>
</dbReference>
<dbReference type="PRINTS" id="PR00793">
    <property type="entry name" value="PROAMNOPTASE"/>
</dbReference>
<dbReference type="GO" id="GO:0006508">
    <property type="term" value="P:proteolysis"/>
    <property type="evidence" value="ECO:0007669"/>
    <property type="project" value="InterPro"/>
</dbReference>
<dbReference type="STRING" id="139825.A0A401H4D3"/>
<evidence type="ECO:0000313" key="5">
    <source>
        <dbReference type="Proteomes" id="UP000287166"/>
    </source>
</evidence>
<dbReference type="InterPro" id="IPR002410">
    <property type="entry name" value="Peptidase_S33"/>
</dbReference>
<dbReference type="GO" id="GO:0008233">
    <property type="term" value="F:peptidase activity"/>
    <property type="evidence" value="ECO:0007669"/>
    <property type="project" value="InterPro"/>
</dbReference>
<dbReference type="InterPro" id="IPR005945">
    <property type="entry name" value="Pro_imino_pep"/>
</dbReference>
<dbReference type="Proteomes" id="UP000287166">
    <property type="component" value="Unassembled WGS sequence"/>
</dbReference>
<evidence type="ECO:0000313" key="4">
    <source>
        <dbReference type="EMBL" id="GBE89272.1"/>
    </source>
</evidence>
<dbReference type="EMBL" id="BFAD01000015">
    <property type="protein sequence ID" value="GBE89272.1"/>
    <property type="molecule type" value="Genomic_DNA"/>
</dbReference>
<dbReference type="GO" id="GO:0016020">
    <property type="term" value="C:membrane"/>
    <property type="evidence" value="ECO:0007669"/>
    <property type="project" value="TreeGrafter"/>
</dbReference>
<dbReference type="PANTHER" id="PTHR43798:SF33">
    <property type="entry name" value="HYDROLASE, PUTATIVE (AFU_ORTHOLOGUE AFUA_2G14860)-RELATED"/>
    <property type="match status" value="1"/>
</dbReference>
<comment type="similarity">
    <text evidence="1">Belongs to the peptidase S33 family.</text>
</comment>
<dbReference type="InterPro" id="IPR029058">
    <property type="entry name" value="AB_hydrolase_fold"/>
</dbReference>
<evidence type="ECO:0000256" key="2">
    <source>
        <dbReference type="ARBA" id="ARBA00022801"/>
    </source>
</evidence>
<dbReference type="GeneID" id="38786189"/>